<feature type="region of interest" description="Disordered" evidence="1">
    <location>
        <begin position="397"/>
        <end position="542"/>
    </location>
</feature>
<dbReference type="InterPro" id="IPR013783">
    <property type="entry name" value="Ig-like_fold"/>
</dbReference>
<sequence>MQRMQAETEERSREEVKRRTEAVLALKNSIAASQEALRVQRRRVCVQTERRARREQQQLETLKAEGANVTQHMQLQRHRTHTHHRQEKFEKRQRVRRMEIVSRLLQEEGLNVKGAVLSEKQQQAPSRPAERIMGNRKRLEKILHRLEPAISELQEHTPLHKLPLVTAPPQREGLRGISDSSSGQSSEEDDTDSEEGEESQLDDQLDDSALEELAAAAQGRERPRVVERRAQAALLQPRAGKAPKGPPFTSRPHTIHFKDFDVGKVYRRRVTLTNVTYSSTYCRLLGLHSPLSTYITLSFQPPGPMSPGMSCEMEAVFKPVLNEDLEGEVCFSSAAGDFSVPVRCSTKKCQMEVDCVQVVFGSHVVGQSVSRLITLSNKGARATRYFLLPACSSNHTQAHLPSPASSSSTKFHHLNPLPKDPDLLPKDPDLLPKDPDLLPKDPDLLPKDPDLLPKDPDLLPKDPDLLPKDPDLLPKDPDLLPKDPDLLPKDPDLLPKDPDLLPKGPDLLPKGPDLLPKGPDLLPKGPDPNRQIKHRRRSPVLS</sequence>
<feature type="compositionally biased region" description="Polar residues" evidence="1">
    <location>
        <begin position="397"/>
        <end position="409"/>
    </location>
</feature>
<dbReference type="PANTHER" id="PTHR22538:SF0">
    <property type="entry name" value="CILIA- AND FLAGELLA-ASSOCIATED PROTEIN 74"/>
    <property type="match status" value="1"/>
</dbReference>
<feature type="domain" description="CFAP74 second Ig-like" evidence="2">
    <location>
        <begin position="353"/>
        <end position="404"/>
    </location>
</feature>
<evidence type="ECO:0000313" key="3">
    <source>
        <dbReference type="EMBL" id="KAL2103185.1"/>
    </source>
</evidence>
<feature type="region of interest" description="Disordered" evidence="1">
    <location>
        <begin position="233"/>
        <end position="252"/>
    </location>
</feature>
<dbReference type="InterPro" id="IPR056306">
    <property type="entry name" value="Ig-CFAP74_2nd"/>
</dbReference>
<dbReference type="PANTHER" id="PTHR22538">
    <property type="entry name" value="CILIA- AND FLAGELLA-ASSOCIATED PROTEIN 74"/>
    <property type="match status" value="1"/>
</dbReference>
<dbReference type="Proteomes" id="UP001591681">
    <property type="component" value="Unassembled WGS sequence"/>
</dbReference>
<name>A0ABD1KVM1_9TELE</name>
<dbReference type="Pfam" id="PF24771">
    <property type="entry name" value="Ig_CFAP74_1st"/>
    <property type="match status" value="1"/>
</dbReference>
<evidence type="ECO:0000256" key="1">
    <source>
        <dbReference type="SAM" id="MobiDB-lite"/>
    </source>
</evidence>
<evidence type="ECO:0000259" key="2">
    <source>
        <dbReference type="Pfam" id="PF24770"/>
    </source>
</evidence>
<proteinExistence type="predicted"/>
<keyword evidence="4" id="KW-1185">Reference proteome</keyword>
<dbReference type="AlphaFoldDB" id="A0ABD1KVM1"/>
<accession>A0ABD1KVM1</accession>
<organism evidence="3 4">
    <name type="scientific">Coilia grayii</name>
    <name type="common">Gray's grenadier anchovy</name>
    <dbReference type="NCBI Taxonomy" id="363190"/>
    <lineage>
        <taxon>Eukaryota</taxon>
        <taxon>Metazoa</taxon>
        <taxon>Chordata</taxon>
        <taxon>Craniata</taxon>
        <taxon>Vertebrata</taxon>
        <taxon>Euteleostomi</taxon>
        <taxon>Actinopterygii</taxon>
        <taxon>Neopterygii</taxon>
        <taxon>Teleostei</taxon>
        <taxon>Clupei</taxon>
        <taxon>Clupeiformes</taxon>
        <taxon>Clupeoidei</taxon>
        <taxon>Engraulidae</taxon>
        <taxon>Coilinae</taxon>
        <taxon>Coilia</taxon>
    </lineage>
</organism>
<feature type="compositionally biased region" description="Basic residues" evidence="1">
    <location>
        <begin position="531"/>
        <end position="542"/>
    </location>
</feature>
<gene>
    <name evidence="3" type="ORF">ACEWY4_000053</name>
</gene>
<feature type="compositionally biased region" description="Low complexity" evidence="1">
    <location>
        <begin position="501"/>
        <end position="524"/>
    </location>
</feature>
<reference evidence="3 4" key="1">
    <citation type="submission" date="2024-09" db="EMBL/GenBank/DDBJ databases">
        <title>A chromosome-level genome assembly of Gray's grenadier anchovy, Coilia grayii.</title>
        <authorList>
            <person name="Fu Z."/>
        </authorList>
    </citation>
    <scope>NUCLEOTIDE SEQUENCE [LARGE SCALE GENOMIC DNA]</scope>
    <source>
        <strain evidence="3">G4</strain>
        <tissue evidence="3">Muscle</tissue>
    </source>
</reference>
<evidence type="ECO:0000313" key="4">
    <source>
        <dbReference type="Proteomes" id="UP001591681"/>
    </source>
</evidence>
<feature type="compositionally biased region" description="Acidic residues" evidence="1">
    <location>
        <begin position="186"/>
        <end position="205"/>
    </location>
</feature>
<dbReference type="EMBL" id="JBHFQA010000001">
    <property type="protein sequence ID" value="KAL2103185.1"/>
    <property type="molecule type" value="Genomic_DNA"/>
</dbReference>
<feature type="compositionally biased region" description="Basic and acidic residues" evidence="1">
    <location>
        <begin position="419"/>
        <end position="500"/>
    </location>
</feature>
<comment type="caution">
    <text evidence="3">The sequence shown here is derived from an EMBL/GenBank/DDBJ whole genome shotgun (WGS) entry which is preliminary data.</text>
</comment>
<feature type="region of interest" description="Disordered" evidence="1">
    <location>
        <begin position="160"/>
        <end position="205"/>
    </location>
</feature>
<dbReference type="Gene3D" id="2.60.40.10">
    <property type="entry name" value="Immunoglobulins"/>
    <property type="match status" value="1"/>
</dbReference>
<dbReference type="Pfam" id="PF24770">
    <property type="entry name" value="Ig-CFAP74_2"/>
    <property type="match status" value="1"/>
</dbReference>
<protein>
    <recommendedName>
        <fullName evidence="2">CFAP74 second Ig-like domain-containing protein</fullName>
    </recommendedName>
</protein>